<dbReference type="PANTHER" id="PTHR30269:SF0">
    <property type="entry name" value="MEMBRANE TRANSPORTER PROTEIN YFCA-RELATED"/>
    <property type="match status" value="1"/>
</dbReference>
<evidence type="ECO:0000256" key="3">
    <source>
        <dbReference type="ARBA" id="ARBA00022448"/>
    </source>
</evidence>
<dbReference type="InterPro" id="IPR002781">
    <property type="entry name" value="TM_pro_TauE-like"/>
</dbReference>
<dbReference type="OrthoDB" id="3782574at2"/>
<evidence type="ECO:0000256" key="5">
    <source>
        <dbReference type="ARBA" id="ARBA00022692"/>
    </source>
</evidence>
<evidence type="ECO:0000256" key="8">
    <source>
        <dbReference type="RuleBase" id="RU363041"/>
    </source>
</evidence>
<keyword evidence="10" id="KW-1185">Reference proteome</keyword>
<organism evidence="9 10">
    <name type="scientific">Motilibacter rhizosphaerae</name>
    <dbReference type="NCBI Taxonomy" id="598652"/>
    <lineage>
        <taxon>Bacteria</taxon>
        <taxon>Bacillati</taxon>
        <taxon>Actinomycetota</taxon>
        <taxon>Actinomycetes</taxon>
        <taxon>Motilibacterales</taxon>
        <taxon>Motilibacteraceae</taxon>
        <taxon>Motilibacter</taxon>
    </lineage>
</organism>
<feature type="transmembrane region" description="Helical" evidence="8">
    <location>
        <begin position="186"/>
        <end position="212"/>
    </location>
</feature>
<dbReference type="GO" id="GO:0005886">
    <property type="term" value="C:plasma membrane"/>
    <property type="evidence" value="ECO:0007669"/>
    <property type="project" value="UniProtKB-SubCell"/>
</dbReference>
<dbReference type="Proteomes" id="UP000293638">
    <property type="component" value="Unassembled WGS sequence"/>
</dbReference>
<feature type="transmembrane region" description="Helical" evidence="8">
    <location>
        <begin position="224"/>
        <end position="246"/>
    </location>
</feature>
<dbReference type="EMBL" id="SGXD01000001">
    <property type="protein sequence ID" value="RZS90998.1"/>
    <property type="molecule type" value="Genomic_DNA"/>
</dbReference>
<sequence>MDAPTAGLLVLAGLGAGLTGSVAGLASLVSYPALLAAGLGPVGANVTNTVALVGSAVGSGLGSRPELAGQGPRLRRLCAIGAAGGLLGGALLLVTPAGGFARVVPWLIGGASVAILLRPQRAARELHPDRPHPRALDVAVLLVGAYGGYFGAAAGVLMLAVLLAVTGEPLPRSNAVKNVVLGVANGVAAIAFAVLGPVHWAAAVPLGAGFLAGGRLGPVVVRHAPVGVLRTVIAGAGLVLAVRLGLQAY</sequence>
<comment type="subcellular location">
    <subcellularLocation>
        <location evidence="1 8">Cell membrane</location>
        <topology evidence="1 8">Multi-pass membrane protein</topology>
    </subcellularLocation>
</comment>
<keyword evidence="7 8" id="KW-0472">Membrane</keyword>
<gene>
    <name evidence="9" type="ORF">EV189_0229</name>
</gene>
<accession>A0A4Q7NVT9</accession>
<protein>
    <recommendedName>
        <fullName evidence="8">Probable membrane transporter protein</fullName>
    </recommendedName>
</protein>
<keyword evidence="4 8" id="KW-1003">Cell membrane</keyword>
<comment type="similarity">
    <text evidence="2 8">Belongs to the 4-toluene sulfonate uptake permease (TSUP) (TC 2.A.102) family.</text>
</comment>
<name>A0A4Q7NVT9_9ACTN</name>
<evidence type="ECO:0000256" key="2">
    <source>
        <dbReference type="ARBA" id="ARBA00009142"/>
    </source>
</evidence>
<dbReference type="PANTHER" id="PTHR30269">
    <property type="entry name" value="TRANSMEMBRANE PROTEIN YFCA"/>
    <property type="match status" value="1"/>
</dbReference>
<dbReference type="InterPro" id="IPR052017">
    <property type="entry name" value="TSUP"/>
</dbReference>
<dbReference type="Pfam" id="PF01925">
    <property type="entry name" value="TauE"/>
    <property type="match status" value="1"/>
</dbReference>
<reference evidence="9 10" key="1">
    <citation type="submission" date="2019-02" db="EMBL/GenBank/DDBJ databases">
        <title>Genomic Encyclopedia of Type Strains, Phase IV (KMG-IV): sequencing the most valuable type-strain genomes for metagenomic binning, comparative biology and taxonomic classification.</title>
        <authorList>
            <person name="Goeker M."/>
        </authorList>
    </citation>
    <scope>NUCLEOTIDE SEQUENCE [LARGE SCALE GENOMIC DNA]</scope>
    <source>
        <strain evidence="9 10">DSM 45622</strain>
    </source>
</reference>
<feature type="transmembrane region" description="Helical" evidence="8">
    <location>
        <begin position="138"/>
        <end position="166"/>
    </location>
</feature>
<keyword evidence="5 8" id="KW-0812">Transmembrane</keyword>
<proteinExistence type="inferred from homology"/>
<feature type="transmembrane region" description="Helical" evidence="8">
    <location>
        <begin position="74"/>
        <end position="94"/>
    </location>
</feature>
<keyword evidence="6 8" id="KW-1133">Transmembrane helix</keyword>
<evidence type="ECO:0000256" key="1">
    <source>
        <dbReference type="ARBA" id="ARBA00004651"/>
    </source>
</evidence>
<dbReference type="AlphaFoldDB" id="A0A4Q7NVT9"/>
<evidence type="ECO:0000256" key="6">
    <source>
        <dbReference type="ARBA" id="ARBA00022989"/>
    </source>
</evidence>
<feature type="transmembrane region" description="Helical" evidence="8">
    <location>
        <begin position="42"/>
        <end position="62"/>
    </location>
</feature>
<evidence type="ECO:0000313" key="10">
    <source>
        <dbReference type="Proteomes" id="UP000293638"/>
    </source>
</evidence>
<keyword evidence="3" id="KW-0813">Transport</keyword>
<evidence type="ECO:0000313" key="9">
    <source>
        <dbReference type="EMBL" id="RZS90998.1"/>
    </source>
</evidence>
<evidence type="ECO:0000256" key="7">
    <source>
        <dbReference type="ARBA" id="ARBA00023136"/>
    </source>
</evidence>
<evidence type="ECO:0000256" key="4">
    <source>
        <dbReference type="ARBA" id="ARBA00022475"/>
    </source>
</evidence>
<comment type="caution">
    <text evidence="9">The sequence shown here is derived from an EMBL/GenBank/DDBJ whole genome shotgun (WGS) entry which is preliminary data.</text>
</comment>
<dbReference type="RefSeq" id="WP_130491118.1">
    <property type="nucleotide sequence ID" value="NZ_SGXD01000001.1"/>
</dbReference>